<keyword evidence="6" id="KW-1185">Reference proteome</keyword>
<accession>A0A930YML1</accession>
<dbReference type="InterPro" id="IPR036188">
    <property type="entry name" value="FAD/NAD-bd_sf"/>
</dbReference>
<dbReference type="GO" id="GO:0016491">
    <property type="term" value="F:oxidoreductase activity"/>
    <property type="evidence" value="ECO:0007669"/>
    <property type="project" value="InterPro"/>
</dbReference>
<feature type="domain" description="Amine oxidase" evidence="4">
    <location>
        <begin position="219"/>
        <end position="313"/>
    </location>
</feature>
<dbReference type="PANTHER" id="PTHR10668">
    <property type="entry name" value="PHYTOENE DEHYDROGENASE"/>
    <property type="match status" value="1"/>
</dbReference>
<evidence type="ECO:0000313" key="6">
    <source>
        <dbReference type="Proteomes" id="UP000640489"/>
    </source>
</evidence>
<comment type="subunit">
    <text evidence="2">Interacts with COX5B; this interaction may contribute to localize PYROXD2 to the inner face of the inner mitochondrial membrane.</text>
</comment>
<evidence type="ECO:0000313" key="5">
    <source>
        <dbReference type="EMBL" id="MBF4765750.1"/>
    </source>
</evidence>
<dbReference type="AlphaFoldDB" id="A0A930YML1"/>
<name>A0A930YML1_9ACTN</name>
<comment type="caution">
    <text evidence="5">The sequence shown here is derived from an EMBL/GenBank/DDBJ whole genome shotgun (WGS) entry which is preliminary data.</text>
</comment>
<sequence>MTSPSYDAVVVGAGPNGLVAANRLADAGWSVVVLEAQPSVGGAVRSDRDVHPAFVHDTFSSFYPLAAASPTLTSFDLERHGLHWRHAPAVLGHPLPDGSWALLHRDREVTAGLLEGQHAGDGDAWLALCATWDRIGSQLVEGLLTPFPPVRVLPRLALGLRRAGGLGTVRSLLTPVESLGRQLFGGVHPRLLLAGNAGHADIPLDAPGSGLMGTLMSMLGQTVGFPVPEGGAGALASALADRFTALGGEIRVGRTVERVLVDGRRATGVRTADGERYAARHAVIADVVAPRLYGGLVRPEDLPPSVLRSMARFELDPGTVKVDWALDGPVPWASPPPYAPGTVHVADSPEQVAETFAQIAAEHIPADPFLLVGQMSTADRTRSPAGTESLWAYTHVPQGTAGDAGREGIRGVWDDDDCQRFADRMQARLERLAPGFGSKILARRVLGPRQLEERDANLVGGAINGGTAQLHQQLVFRPVPGWGRAETPIRGLFLGSASAHPGGGVHGACGNNAARAALAHRRLRLGRR</sequence>
<dbReference type="InterPro" id="IPR002937">
    <property type="entry name" value="Amino_oxidase"/>
</dbReference>
<organism evidence="5 6">
    <name type="scientific">Nocardioides islandensis</name>
    <dbReference type="NCBI Taxonomy" id="433663"/>
    <lineage>
        <taxon>Bacteria</taxon>
        <taxon>Bacillati</taxon>
        <taxon>Actinomycetota</taxon>
        <taxon>Actinomycetes</taxon>
        <taxon>Propionibacteriales</taxon>
        <taxon>Nocardioidaceae</taxon>
        <taxon>Nocardioides</taxon>
    </lineage>
</organism>
<dbReference type="Pfam" id="PF13450">
    <property type="entry name" value="NAD_binding_8"/>
    <property type="match status" value="1"/>
</dbReference>
<evidence type="ECO:0000259" key="4">
    <source>
        <dbReference type="Pfam" id="PF01593"/>
    </source>
</evidence>
<dbReference type="PRINTS" id="PR00411">
    <property type="entry name" value="PNDRDTASEI"/>
</dbReference>
<dbReference type="SUPFAM" id="SSF51905">
    <property type="entry name" value="FAD/NAD(P)-binding domain"/>
    <property type="match status" value="1"/>
</dbReference>
<dbReference type="EMBL" id="JADKPN010000018">
    <property type="protein sequence ID" value="MBF4765750.1"/>
    <property type="molecule type" value="Genomic_DNA"/>
</dbReference>
<reference evidence="5" key="1">
    <citation type="submission" date="2020-11" db="EMBL/GenBank/DDBJ databases">
        <title>Nocardioides sp. nov., isolated from Soil of Cynanchum wilfordii Hemsley rhizosphere.</title>
        <authorList>
            <person name="Lee J.-S."/>
            <person name="Suh M.K."/>
            <person name="Kim J.-S."/>
        </authorList>
    </citation>
    <scope>NUCLEOTIDE SEQUENCE</scope>
    <source>
        <strain evidence="5">KCTC 19275</strain>
    </source>
</reference>
<protein>
    <recommendedName>
        <fullName evidence="3">Pyridine nucleotide-disulfide oxidoreductase domain-containing protein 2</fullName>
    </recommendedName>
</protein>
<dbReference type="RefSeq" id="WP_194708931.1">
    <property type="nucleotide sequence ID" value="NZ_JADKPN010000018.1"/>
</dbReference>
<evidence type="ECO:0000256" key="3">
    <source>
        <dbReference type="ARBA" id="ARBA00040298"/>
    </source>
</evidence>
<dbReference type="Proteomes" id="UP000640489">
    <property type="component" value="Unassembled WGS sequence"/>
</dbReference>
<dbReference type="PANTHER" id="PTHR10668:SF105">
    <property type="entry name" value="DEHYDROGENASE-RELATED"/>
    <property type="match status" value="1"/>
</dbReference>
<dbReference type="Gene3D" id="3.50.50.60">
    <property type="entry name" value="FAD/NAD(P)-binding domain"/>
    <property type="match status" value="2"/>
</dbReference>
<evidence type="ECO:0000256" key="2">
    <source>
        <dbReference type="ARBA" id="ARBA00038825"/>
    </source>
</evidence>
<comment type="function">
    <text evidence="1">Probable oxidoreductase that may play a role as regulator of mitochondrial function.</text>
</comment>
<proteinExistence type="predicted"/>
<evidence type="ECO:0000256" key="1">
    <source>
        <dbReference type="ARBA" id="ARBA00037217"/>
    </source>
</evidence>
<dbReference type="Pfam" id="PF01593">
    <property type="entry name" value="Amino_oxidase"/>
    <property type="match status" value="1"/>
</dbReference>
<gene>
    <name evidence="5" type="ORF">ISU07_21675</name>
</gene>